<evidence type="ECO:0000259" key="3">
    <source>
        <dbReference type="SMART" id="SM01007"/>
    </source>
</evidence>
<comment type="similarity">
    <text evidence="1">Belongs to the aldolase class II family.</text>
</comment>
<dbReference type="InterPro" id="IPR001303">
    <property type="entry name" value="Aldolase_II/adducin_N"/>
</dbReference>
<dbReference type="SUPFAM" id="SSF53639">
    <property type="entry name" value="AraD/HMP-PK domain-like"/>
    <property type="match status" value="1"/>
</dbReference>
<evidence type="ECO:0000256" key="1">
    <source>
        <dbReference type="ARBA" id="ARBA00037961"/>
    </source>
</evidence>
<reference evidence="5" key="1">
    <citation type="submission" date="2018-09" db="EMBL/GenBank/DDBJ databases">
        <title>The complete genome of Acinetobacter sp. strain WCHAc010005.</title>
        <authorList>
            <person name="Hu Y."/>
            <person name="Long H."/>
            <person name="Feng Y."/>
            <person name="Zong Z."/>
        </authorList>
    </citation>
    <scope>NUCLEOTIDE SEQUENCE [LARGE SCALE GENOMIC DNA]</scope>
    <source>
        <strain evidence="5">WCHAc010005</strain>
    </source>
</reference>
<dbReference type="GO" id="GO:0051015">
    <property type="term" value="F:actin filament binding"/>
    <property type="evidence" value="ECO:0007669"/>
    <property type="project" value="TreeGrafter"/>
</dbReference>
<name>A0A3B7LX49_9GAMM</name>
<dbReference type="EMBL" id="CP032134">
    <property type="protein sequence ID" value="AXY56237.1"/>
    <property type="molecule type" value="Genomic_DNA"/>
</dbReference>
<organism evidence="4 5">
    <name type="scientific">Acinetobacter chinensis</name>
    <dbReference type="NCBI Taxonomy" id="2004650"/>
    <lineage>
        <taxon>Bacteria</taxon>
        <taxon>Pseudomonadati</taxon>
        <taxon>Pseudomonadota</taxon>
        <taxon>Gammaproteobacteria</taxon>
        <taxon>Moraxellales</taxon>
        <taxon>Moraxellaceae</taxon>
        <taxon>Acinetobacter</taxon>
    </lineage>
</organism>
<dbReference type="GO" id="GO:0005856">
    <property type="term" value="C:cytoskeleton"/>
    <property type="evidence" value="ECO:0007669"/>
    <property type="project" value="TreeGrafter"/>
</dbReference>
<feature type="domain" description="Class II aldolase/adducin N-terminal" evidence="3">
    <location>
        <begin position="35"/>
        <end position="217"/>
    </location>
</feature>
<gene>
    <name evidence="4" type="ORF">CDG60_06430</name>
</gene>
<dbReference type="GO" id="GO:0005996">
    <property type="term" value="P:monosaccharide metabolic process"/>
    <property type="evidence" value="ECO:0007669"/>
    <property type="project" value="UniProtKB-ARBA"/>
</dbReference>
<dbReference type="Pfam" id="PF00596">
    <property type="entry name" value="Aldolase_II"/>
    <property type="match status" value="1"/>
</dbReference>
<proteinExistence type="inferred from homology"/>
<accession>A0A3B7LX49</accession>
<feature type="compositionally biased region" description="Polar residues" evidence="2">
    <location>
        <begin position="1"/>
        <end position="11"/>
    </location>
</feature>
<dbReference type="NCBIfam" id="NF005451">
    <property type="entry name" value="PRK07044.1"/>
    <property type="match status" value="1"/>
</dbReference>
<dbReference type="KEGG" id="achi:CDG60_06430"/>
<dbReference type="AlphaFoldDB" id="A0A3B7LX49"/>
<sequence>MYKQARNNFNNESDKESTVKKRPAKISKTEWQARCELAALYRLIAWYCMTDLIDTHISLRVPGEPEHFLINRYGVTFDQMKASDLVKIDHEGNIVEKYDQGKMVNVAGFVIHSALHHARDNIHCVIHTHTADGVAVSAQEKGLLPLSQHALKFYNNIAYHEYEGIAFSTDERERLVQDMGNYRCMILRNHGLLATGNSVARAFHEIYFLERACQIQIKAMSSAELHTPSKEVCEYTVKQFESDAAEPIIQAAWHAALSLIRDQRKDYCS</sequence>
<dbReference type="InterPro" id="IPR051017">
    <property type="entry name" value="Aldolase-II_Adducin_sf"/>
</dbReference>
<evidence type="ECO:0000313" key="5">
    <source>
        <dbReference type="Proteomes" id="UP000263753"/>
    </source>
</evidence>
<dbReference type="SMART" id="SM01007">
    <property type="entry name" value="Aldolase_II"/>
    <property type="match status" value="1"/>
</dbReference>
<dbReference type="Proteomes" id="UP000263753">
    <property type="component" value="Chromosome"/>
</dbReference>
<evidence type="ECO:0000313" key="4">
    <source>
        <dbReference type="EMBL" id="AXY56237.1"/>
    </source>
</evidence>
<dbReference type="Gene3D" id="3.40.225.10">
    <property type="entry name" value="Class II aldolase/adducin N-terminal domain"/>
    <property type="match status" value="1"/>
</dbReference>
<feature type="region of interest" description="Disordered" evidence="2">
    <location>
        <begin position="1"/>
        <end position="23"/>
    </location>
</feature>
<dbReference type="PANTHER" id="PTHR10672">
    <property type="entry name" value="ADDUCIN"/>
    <property type="match status" value="1"/>
</dbReference>
<dbReference type="InterPro" id="IPR036409">
    <property type="entry name" value="Aldolase_II/adducin_N_sf"/>
</dbReference>
<dbReference type="PANTHER" id="PTHR10672:SF3">
    <property type="entry name" value="PROTEIN HU-LI TAI SHAO"/>
    <property type="match status" value="1"/>
</dbReference>
<evidence type="ECO:0000256" key="2">
    <source>
        <dbReference type="SAM" id="MobiDB-lite"/>
    </source>
</evidence>
<protein>
    <submittedName>
        <fullName evidence="4">Class II aldolase/adducin family protein</fullName>
    </submittedName>
</protein>